<dbReference type="InterPro" id="IPR006073">
    <property type="entry name" value="GTP-bd"/>
</dbReference>
<sequence>MARGRKRSSRKRHDSSPVPELRSWPCGQEPRPTDVFIAVMGVTGSGKSTFISKCCGPNATASIGHSMRSCTSDVAIYPFVLSDSCTVYLIDTPGFDDSHKSDTEVLNDLAAWLVAFRVAKILLHGIIYLHRITDTRMQGSAKKNLLLFKKLCGQNALKNVVLATTMWNCDSSGKGPSREKELIETSEYWGYMMEHGSMFFRVDSPDSEKHIVQHLANHNNPVTTDLQTQLFDERRRLNETSAGQELHTEVAKDKRRWERAVQETKTEMREAKRQSDHESLRALKEELCRCKSEIKRSEERLCILDTNMKDLIALYNKQVANVEEQQASHYDHPVRVELPSLEGQTQPTGQLIEVEQPGTTPGPSNELVLYGTNGMSEILAQDLR</sequence>
<keyword evidence="3" id="KW-0378">Hydrolase</keyword>
<dbReference type="GO" id="GO:0016787">
    <property type="term" value="F:hydrolase activity"/>
    <property type="evidence" value="ECO:0007669"/>
    <property type="project" value="UniProtKB-KW"/>
</dbReference>
<organism evidence="3 4">
    <name type="scientific">Fusarium solani</name>
    <name type="common">Filamentous fungus</name>
    <dbReference type="NCBI Taxonomy" id="169388"/>
    <lineage>
        <taxon>Eukaryota</taxon>
        <taxon>Fungi</taxon>
        <taxon>Dikarya</taxon>
        <taxon>Ascomycota</taxon>
        <taxon>Pezizomycotina</taxon>
        <taxon>Sordariomycetes</taxon>
        <taxon>Hypocreomycetidae</taxon>
        <taxon>Hypocreales</taxon>
        <taxon>Nectriaceae</taxon>
        <taxon>Fusarium</taxon>
        <taxon>Fusarium solani species complex</taxon>
    </lineage>
</organism>
<dbReference type="InterPro" id="IPR027417">
    <property type="entry name" value="P-loop_NTPase"/>
</dbReference>
<dbReference type="Gene3D" id="3.40.50.300">
    <property type="entry name" value="P-loop containing nucleotide triphosphate hydrolases"/>
    <property type="match status" value="1"/>
</dbReference>
<dbReference type="CDD" id="cd00882">
    <property type="entry name" value="Ras_like_GTPase"/>
    <property type="match status" value="1"/>
</dbReference>
<protein>
    <submittedName>
        <fullName evidence="3">P-loop containing nucleoside triphosphate hydrolase protein</fullName>
    </submittedName>
</protein>
<dbReference type="AlphaFoldDB" id="A0A9P9L009"/>
<feature type="region of interest" description="Disordered" evidence="1">
    <location>
        <begin position="1"/>
        <end position="27"/>
    </location>
</feature>
<evidence type="ECO:0000313" key="4">
    <source>
        <dbReference type="Proteomes" id="UP000736672"/>
    </source>
</evidence>
<dbReference type="OrthoDB" id="8954335at2759"/>
<dbReference type="GO" id="GO:0005525">
    <property type="term" value="F:GTP binding"/>
    <property type="evidence" value="ECO:0007669"/>
    <property type="project" value="InterPro"/>
</dbReference>
<feature type="compositionally biased region" description="Basic residues" evidence="1">
    <location>
        <begin position="1"/>
        <end position="13"/>
    </location>
</feature>
<dbReference type="EMBL" id="JAGTJS010000004">
    <property type="protein sequence ID" value="KAH7271694.1"/>
    <property type="molecule type" value="Genomic_DNA"/>
</dbReference>
<dbReference type="PANTHER" id="PTHR32046">
    <property type="entry name" value="G DOMAIN-CONTAINING PROTEIN"/>
    <property type="match status" value="1"/>
</dbReference>
<keyword evidence="4" id="KW-1185">Reference proteome</keyword>
<comment type="caution">
    <text evidence="3">The sequence shown here is derived from an EMBL/GenBank/DDBJ whole genome shotgun (WGS) entry which is preliminary data.</text>
</comment>
<dbReference type="Pfam" id="PF01926">
    <property type="entry name" value="MMR_HSR1"/>
    <property type="match status" value="1"/>
</dbReference>
<dbReference type="Proteomes" id="UP000736672">
    <property type="component" value="Unassembled WGS sequence"/>
</dbReference>
<proteinExistence type="predicted"/>
<name>A0A9P9L009_FUSSL</name>
<reference evidence="3" key="1">
    <citation type="journal article" date="2021" name="Nat. Commun.">
        <title>Genetic determinants of endophytism in the Arabidopsis root mycobiome.</title>
        <authorList>
            <person name="Mesny F."/>
            <person name="Miyauchi S."/>
            <person name="Thiergart T."/>
            <person name="Pickel B."/>
            <person name="Atanasova L."/>
            <person name="Karlsson M."/>
            <person name="Huettel B."/>
            <person name="Barry K.W."/>
            <person name="Haridas S."/>
            <person name="Chen C."/>
            <person name="Bauer D."/>
            <person name="Andreopoulos W."/>
            <person name="Pangilinan J."/>
            <person name="LaButti K."/>
            <person name="Riley R."/>
            <person name="Lipzen A."/>
            <person name="Clum A."/>
            <person name="Drula E."/>
            <person name="Henrissat B."/>
            <person name="Kohler A."/>
            <person name="Grigoriev I.V."/>
            <person name="Martin F.M."/>
            <person name="Hacquard S."/>
        </authorList>
    </citation>
    <scope>NUCLEOTIDE SEQUENCE</scope>
    <source>
        <strain evidence="3">FSSC 5 MPI-SDFR-AT-0091</strain>
    </source>
</reference>
<dbReference type="SUPFAM" id="SSF52540">
    <property type="entry name" value="P-loop containing nucleoside triphosphate hydrolases"/>
    <property type="match status" value="1"/>
</dbReference>
<accession>A0A9P9L009</accession>
<evidence type="ECO:0000313" key="3">
    <source>
        <dbReference type="EMBL" id="KAH7271694.1"/>
    </source>
</evidence>
<gene>
    <name evidence="3" type="ORF">B0J15DRAFT_461711</name>
</gene>
<evidence type="ECO:0000256" key="1">
    <source>
        <dbReference type="SAM" id="MobiDB-lite"/>
    </source>
</evidence>
<feature type="domain" description="G" evidence="2">
    <location>
        <begin position="37"/>
        <end position="126"/>
    </location>
</feature>
<evidence type="ECO:0000259" key="2">
    <source>
        <dbReference type="Pfam" id="PF01926"/>
    </source>
</evidence>